<feature type="region of interest" description="Disordered" evidence="1">
    <location>
        <begin position="45"/>
        <end position="80"/>
    </location>
</feature>
<keyword evidence="3" id="KW-1185">Reference proteome</keyword>
<evidence type="ECO:0000313" key="2">
    <source>
        <dbReference type="EMBL" id="GFO68199.1"/>
    </source>
</evidence>
<accession>A0A6V8NAD4</accession>
<sequence length="80" mass="8593">MGEGEAVAGRETTGDDEGTQVDAAAEIGVTGGFLLDRRGVGTVSRRQYNTRGINDTTKPSARMGRKAYRVSPRQPGRRNI</sequence>
<feature type="compositionally biased region" description="Polar residues" evidence="1">
    <location>
        <begin position="45"/>
        <end position="59"/>
    </location>
</feature>
<comment type="caution">
    <text evidence="2">The sequence shown here is derived from an EMBL/GenBank/DDBJ whole genome shotgun (WGS) entry which is preliminary data.</text>
</comment>
<evidence type="ECO:0000256" key="1">
    <source>
        <dbReference type="SAM" id="MobiDB-lite"/>
    </source>
</evidence>
<protein>
    <submittedName>
        <fullName evidence="2">Uncharacterized protein</fullName>
    </submittedName>
</protein>
<proteinExistence type="predicted"/>
<dbReference type="Proteomes" id="UP000587586">
    <property type="component" value="Unassembled WGS sequence"/>
</dbReference>
<dbReference type="EMBL" id="BLXZ01000003">
    <property type="protein sequence ID" value="GFO68199.1"/>
    <property type="molecule type" value="Genomic_DNA"/>
</dbReference>
<dbReference type="AlphaFoldDB" id="A0A6V8NAD4"/>
<gene>
    <name evidence="2" type="ORF">GMLC_17780</name>
</gene>
<evidence type="ECO:0000313" key="3">
    <source>
        <dbReference type="Proteomes" id="UP000587586"/>
    </source>
</evidence>
<organism evidence="2 3">
    <name type="scientific">Geomonas limicola</name>
    <dbReference type="NCBI Taxonomy" id="2740186"/>
    <lineage>
        <taxon>Bacteria</taxon>
        <taxon>Pseudomonadati</taxon>
        <taxon>Thermodesulfobacteriota</taxon>
        <taxon>Desulfuromonadia</taxon>
        <taxon>Geobacterales</taxon>
        <taxon>Geobacteraceae</taxon>
        <taxon>Geomonas</taxon>
    </lineage>
</organism>
<name>A0A6V8NAD4_9BACT</name>
<reference evidence="3" key="1">
    <citation type="submission" date="2020-06" db="EMBL/GenBank/DDBJ databases">
        <title>Draft genomic sequecing of Geomonas sp. Red745.</title>
        <authorList>
            <person name="Itoh H."/>
            <person name="Xu Z.X."/>
            <person name="Ushijima N."/>
            <person name="Masuda Y."/>
            <person name="Shiratori Y."/>
            <person name="Senoo K."/>
        </authorList>
    </citation>
    <scope>NUCLEOTIDE SEQUENCE [LARGE SCALE GENOMIC DNA]</scope>
    <source>
        <strain evidence="3">Red745</strain>
    </source>
</reference>